<dbReference type="InterPro" id="IPR001129">
    <property type="entry name" value="Membr-assoc_MAPEG"/>
</dbReference>
<name>A0A062UK59_9PROT</name>
<dbReference type="eggNOG" id="COG3788">
    <property type="taxonomic scope" value="Bacteria"/>
</dbReference>
<organism evidence="6 7">
    <name type="scientific">Hyphomonas beringensis</name>
    <dbReference type="NCBI Taxonomy" id="1280946"/>
    <lineage>
        <taxon>Bacteria</taxon>
        <taxon>Pseudomonadati</taxon>
        <taxon>Pseudomonadota</taxon>
        <taxon>Alphaproteobacteria</taxon>
        <taxon>Hyphomonadales</taxon>
        <taxon>Hyphomonadaceae</taxon>
        <taxon>Hyphomonas</taxon>
    </lineage>
</organism>
<dbReference type="PANTHER" id="PTHR35814">
    <property type="match status" value="1"/>
</dbReference>
<dbReference type="SUPFAM" id="SSF161084">
    <property type="entry name" value="MAPEG domain-like"/>
    <property type="match status" value="1"/>
</dbReference>
<dbReference type="InterPro" id="IPR023352">
    <property type="entry name" value="MAPEG-like_dom_sf"/>
</dbReference>
<evidence type="ECO:0008006" key="8">
    <source>
        <dbReference type="Google" id="ProtNLM"/>
    </source>
</evidence>
<dbReference type="OrthoDB" id="7630838at2"/>
<dbReference type="STRING" id="1280946.HY29_07495"/>
<keyword evidence="3 5" id="KW-1133">Transmembrane helix</keyword>
<accession>A0A062UK59</accession>
<dbReference type="AlphaFoldDB" id="A0A062UK59"/>
<feature type="transmembrane region" description="Helical" evidence="5">
    <location>
        <begin position="6"/>
        <end position="26"/>
    </location>
</feature>
<comment type="caution">
    <text evidence="6">The sequence shown here is derived from an EMBL/GenBank/DDBJ whole genome shotgun (WGS) entry which is preliminary data.</text>
</comment>
<reference evidence="6 7" key="1">
    <citation type="journal article" date="2014" name="Antonie Van Leeuwenhoek">
        <title>Hyphomonas beringensis sp. nov. and Hyphomonas chukchiensis sp. nov., isolated from surface seawater of the Bering Sea and Chukchi Sea.</title>
        <authorList>
            <person name="Li C."/>
            <person name="Lai Q."/>
            <person name="Li G."/>
            <person name="Dong C."/>
            <person name="Wang J."/>
            <person name="Liao Y."/>
            <person name="Shao Z."/>
        </authorList>
    </citation>
    <scope>NUCLEOTIDE SEQUENCE [LARGE SCALE GENOMIC DNA]</scope>
    <source>
        <strain evidence="6 7">25B14_1</strain>
    </source>
</reference>
<dbReference type="EMBL" id="AWFF01000002">
    <property type="protein sequence ID" value="KCZ56979.1"/>
    <property type="molecule type" value="Genomic_DNA"/>
</dbReference>
<keyword evidence="7" id="KW-1185">Reference proteome</keyword>
<dbReference type="RefSeq" id="WP_034790773.1">
    <property type="nucleotide sequence ID" value="NZ_AWFF01000002.1"/>
</dbReference>
<dbReference type="Proteomes" id="UP000027037">
    <property type="component" value="Unassembled WGS sequence"/>
</dbReference>
<comment type="subcellular location">
    <subcellularLocation>
        <location evidence="1">Membrane</location>
    </subcellularLocation>
</comment>
<dbReference type="PATRIC" id="fig|1280946.3.peg.292"/>
<dbReference type="PANTHER" id="PTHR35814:SF1">
    <property type="entry name" value="GLUTATHIONE S-TRANSFERASE-RELATED"/>
    <property type="match status" value="1"/>
</dbReference>
<protein>
    <recommendedName>
        <fullName evidence="8">MAPEG family protein</fullName>
    </recommendedName>
</protein>
<dbReference type="GO" id="GO:0016020">
    <property type="term" value="C:membrane"/>
    <property type="evidence" value="ECO:0007669"/>
    <property type="project" value="UniProtKB-SubCell"/>
</dbReference>
<evidence type="ECO:0000256" key="4">
    <source>
        <dbReference type="ARBA" id="ARBA00023136"/>
    </source>
</evidence>
<evidence type="ECO:0000313" key="6">
    <source>
        <dbReference type="EMBL" id="KCZ56979.1"/>
    </source>
</evidence>
<gene>
    <name evidence="6" type="ORF">HY29_07495</name>
</gene>
<dbReference type="Gene3D" id="1.20.120.550">
    <property type="entry name" value="Membrane associated eicosanoid/glutathione metabolism-like domain"/>
    <property type="match status" value="1"/>
</dbReference>
<keyword evidence="2 5" id="KW-0812">Transmembrane</keyword>
<evidence type="ECO:0000256" key="3">
    <source>
        <dbReference type="ARBA" id="ARBA00022989"/>
    </source>
</evidence>
<keyword evidence="4 5" id="KW-0472">Membrane</keyword>
<evidence type="ECO:0000313" key="7">
    <source>
        <dbReference type="Proteomes" id="UP000027037"/>
    </source>
</evidence>
<sequence length="128" mass="13833">MDLHVTLIFIGLMAVLQVPATFFVGIRRVKTGVMIADGGDQTLLRRIRAHANYTETVPITLLAMAAADFAGAGDMMLWIGGCSLLLGRVVHYFTLALTDGTSLFRAAGMLLTFAAMLMFGGYALWTNM</sequence>
<evidence type="ECO:0000256" key="2">
    <source>
        <dbReference type="ARBA" id="ARBA00022692"/>
    </source>
</evidence>
<evidence type="ECO:0000256" key="5">
    <source>
        <dbReference type="SAM" id="Phobius"/>
    </source>
</evidence>
<feature type="transmembrane region" description="Helical" evidence="5">
    <location>
        <begin position="103"/>
        <end position="125"/>
    </location>
</feature>
<dbReference type="Pfam" id="PF01124">
    <property type="entry name" value="MAPEG"/>
    <property type="match status" value="1"/>
</dbReference>
<proteinExistence type="predicted"/>
<evidence type="ECO:0000256" key="1">
    <source>
        <dbReference type="ARBA" id="ARBA00004370"/>
    </source>
</evidence>